<reference evidence="4" key="1">
    <citation type="submission" date="2016-11" db="EMBL/GenBank/DDBJ databases">
        <authorList>
            <person name="Varghese N."/>
            <person name="Submissions S."/>
        </authorList>
    </citation>
    <scope>NUCLEOTIDE SEQUENCE [LARGE SCALE GENOMIC DNA]</scope>
    <source>
        <strain evidence="4">DSM 22623</strain>
    </source>
</reference>
<evidence type="ECO:0000259" key="2">
    <source>
        <dbReference type="Pfam" id="PF08327"/>
    </source>
</evidence>
<dbReference type="SUPFAM" id="SSF55961">
    <property type="entry name" value="Bet v1-like"/>
    <property type="match status" value="1"/>
</dbReference>
<proteinExistence type="inferred from homology"/>
<accession>A0A1M6GIM7</accession>
<keyword evidence="4" id="KW-1185">Reference proteome</keyword>
<evidence type="ECO:0000313" key="3">
    <source>
        <dbReference type="EMBL" id="SHJ09762.1"/>
    </source>
</evidence>
<organism evidence="3 4">
    <name type="scientific">Aquimarina spongiae</name>
    <dbReference type="NCBI Taxonomy" id="570521"/>
    <lineage>
        <taxon>Bacteria</taxon>
        <taxon>Pseudomonadati</taxon>
        <taxon>Bacteroidota</taxon>
        <taxon>Flavobacteriia</taxon>
        <taxon>Flavobacteriales</taxon>
        <taxon>Flavobacteriaceae</taxon>
        <taxon>Aquimarina</taxon>
    </lineage>
</organism>
<evidence type="ECO:0000313" key="4">
    <source>
        <dbReference type="Proteomes" id="UP000184432"/>
    </source>
</evidence>
<dbReference type="Pfam" id="PF08327">
    <property type="entry name" value="AHSA1"/>
    <property type="match status" value="1"/>
</dbReference>
<dbReference type="InterPro" id="IPR013538">
    <property type="entry name" value="ASHA1/2-like_C"/>
</dbReference>
<evidence type="ECO:0000256" key="1">
    <source>
        <dbReference type="ARBA" id="ARBA00006817"/>
    </source>
</evidence>
<name>A0A1M6GIM7_9FLAO</name>
<dbReference type="AlphaFoldDB" id="A0A1M6GIM7"/>
<protein>
    <submittedName>
        <fullName evidence="3">Uncharacterized conserved protein YndB, AHSA1/START domain</fullName>
    </submittedName>
</protein>
<gene>
    <name evidence="3" type="ORF">SAMN04488508_105299</name>
</gene>
<comment type="similarity">
    <text evidence="1">Belongs to the AHA1 family.</text>
</comment>
<dbReference type="CDD" id="cd07814">
    <property type="entry name" value="SRPBCC_CalC_Aha1-like"/>
    <property type="match status" value="1"/>
</dbReference>
<dbReference type="EMBL" id="FQYP01000005">
    <property type="protein sequence ID" value="SHJ09762.1"/>
    <property type="molecule type" value="Genomic_DNA"/>
</dbReference>
<feature type="domain" description="Activator of Hsp90 ATPase homologue 1/2-like C-terminal" evidence="2">
    <location>
        <begin position="12"/>
        <end position="129"/>
    </location>
</feature>
<dbReference type="OrthoDB" id="287565at2"/>
<dbReference type="Proteomes" id="UP000184432">
    <property type="component" value="Unassembled WGS sequence"/>
</dbReference>
<dbReference type="Gene3D" id="3.30.530.20">
    <property type="match status" value="1"/>
</dbReference>
<dbReference type="RefSeq" id="WP_073316491.1">
    <property type="nucleotide sequence ID" value="NZ_FQYP01000005.1"/>
</dbReference>
<sequence length="141" mass="16554">MANLRHNLMIEAPIKQLYDSITLEKGLKGWWTNEATAKPEEGNINHFVFGDEYFNKMKVLKLDSPNEVQWECVDGDKEWIGTKLTFELEEKEGMTYLKFSHLNWAEESEFFGFCNHHWGRFLDSLKSLCETGKGQPFIRED</sequence>
<dbReference type="InterPro" id="IPR023393">
    <property type="entry name" value="START-like_dom_sf"/>
</dbReference>